<proteinExistence type="predicted"/>
<name>A0ABQ4WY39_9ASTR</name>
<comment type="caution">
    <text evidence="1">The sequence shown here is derived from an EMBL/GenBank/DDBJ whole genome shotgun (WGS) entry which is preliminary data.</text>
</comment>
<evidence type="ECO:0000313" key="1">
    <source>
        <dbReference type="EMBL" id="GJS57809.1"/>
    </source>
</evidence>
<organism evidence="1 2">
    <name type="scientific">Tanacetum coccineum</name>
    <dbReference type="NCBI Taxonomy" id="301880"/>
    <lineage>
        <taxon>Eukaryota</taxon>
        <taxon>Viridiplantae</taxon>
        <taxon>Streptophyta</taxon>
        <taxon>Embryophyta</taxon>
        <taxon>Tracheophyta</taxon>
        <taxon>Spermatophyta</taxon>
        <taxon>Magnoliopsida</taxon>
        <taxon>eudicotyledons</taxon>
        <taxon>Gunneridae</taxon>
        <taxon>Pentapetalae</taxon>
        <taxon>asterids</taxon>
        <taxon>campanulids</taxon>
        <taxon>Asterales</taxon>
        <taxon>Asteraceae</taxon>
        <taxon>Asteroideae</taxon>
        <taxon>Anthemideae</taxon>
        <taxon>Anthemidinae</taxon>
        <taxon>Tanacetum</taxon>
    </lineage>
</organism>
<evidence type="ECO:0000313" key="2">
    <source>
        <dbReference type="Proteomes" id="UP001151760"/>
    </source>
</evidence>
<protein>
    <submittedName>
        <fullName evidence="1">Uncharacterized protein</fullName>
    </submittedName>
</protein>
<reference evidence="1" key="1">
    <citation type="journal article" date="2022" name="Int. J. Mol. Sci.">
        <title>Draft Genome of Tanacetum Coccineum: Genomic Comparison of Closely Related Tanacetum-Family Plants.</title>
        <authorList>
            <person name="Yamashiro T."/>
            <person name="Shiraishi A."/>
            <person name="Nakayama K."/>
            <person name="Satake H."/>
        </authorList>
    </citation>
    <scope>NUCLEOTIDE SEQUENCE</scope>
</reference>
<keyword evidence="2" id="KW-1185">Reference proteome</keyword>
<dbReference type="Proteomes" id="UP001151760">
    <property type="component" value="Unassembled WGS sequence"/>
</dbReference>
<reference evidence="1" key="2">
    <citation type="submission" date="2022-01" db="EMBL/GenBank/DDBJ databases">
        <authorList>
            <person name="Yamashiro T."/>
            <person name="Shiraishi A."/>
            <person name="Satake H."/>
            <person name="Nakayama K."/>
        </authorList>
    </citation>
    <scope>NUCLEOTIDE SEQUENCE</scope>
</reference>
<sequence length="118" mass="13434">MKSSSDSLIQNPEPMKEDQDWIRLSIKLHCVALAGDLKLLRIDDALKQKVFLVLCVIHENISMSTVLLVEESIFYCMTKSNRHDDQREMLKSERSLVLTIPDSSHQTVTSPPPVIVPF</sequence>
<gene>
    <name evidence="1" type="ORF">Tco_0652593</name>
</gene>
<dbReference type="EMBL" id="BQNB010009034">
    <property type="protein sequence ID" value="GJS57809.1"/>
    <property type="molecule type" value="Genomic_DNA"/>
</dbReference>
<accession>A0ABQ4WY39</accession>